<feature type="transmembrane region" description="Helical" evidence="7">
    <location>
        <begin position="218"/>
        <end position="239"/>
    </location>
</feature>
<keyword evidence="3" id="KW-1003">Cell membrane</keyword>
<evidence type="ECO:0000256" key="7">
    <source>
        <dbReference type="RuleBase" id="RU363032"/>
    </source>
</evidence>
<reference evidence="9 10" key="1">
    <citation type="journal article" date="2004" name="Nucleic Acids Res.">
        <title>The genome sequence of Bacillus cereus ATCC 10987 reveals metabolic adaptations and a large plasmid related to Bacillus anthracis pXO1.</title>
        <authorList>
            <person name="Rasko D.A."/>
            <person name="Ravel J."/>
            <person name="Okstad O.A."/>
            <person name="Helgason E."/>
            <person name="Cer R.Z."/>
            <person name="Jiang L."/>
            <person name="Shores K.A."/>
            <person name="Fouts D.E."/>
            <person name="Tourasse N.J."/>
            <person name="Angiuoli S.V."/>
            <person name="Kolonay J."/>
            <person name="Nelson W.C."/>
            <person name="Kolsto A.-B."/>
            <person name="Fraser C.M."/>
            <person name="Read T.D."/>
        </authorList>
    </citation>
    <scope>NUCLEOTIDE SEQUENCE [LARGE SCALE GENOMIC DNA]</scope>
    <source>
        <strain evidence="10">ATCC 10987 / NRS 248</strain>
    </source>
</reference>
<dbReference type="SUPFAM" id="SSF161098">
    <property type="entry name" value="MetI-like"/>
    <property type="match status" value="1"/>
</dbReference>
<dbReference type="KEGG" id="bca:BCE_0467"/>
<evidence type="ECO:0000256" key="2">
    <source>
        <dbReference type="ARBA" id="ARBA00022448"/>
    </source>
</evidence>
<evidence type="ECO:0000313" key="10">
    <source>
        <dbReference type="Proteomes" id="UP000002527"/>
    </source>
</evidence>
<dbReference type="InterPro" id="IPR010065">
    <property type="entry name" value="AA_ABC_transptr_permease_3TM"/>
</dbReference>
<sequence length="290" mass="32476">MKLLKMVRMKKSVKNGLAVIFLVKRKKRSNLALQSFHKSCPTLCGAFHSLLKSIQYEVKRMFEIFISTYPTLLKATIVTLQLTLTSLLLGSLIGLLFAFFRISNNKVLNSIAHVYIAIIRGTPLIVQIAILYFGITSVVVFTPFWAGAIALAIHNGAYITEIFRGSIQSVDRGQMEAARSLGMPYPLAMRRIVLPQAFRQSIPPLGNQFIIGLKDSSLVAYVGLSELWGSGLSIAAGNFQQLDTYIIVGLYYLVLVLLFTYLVNLLEKRLQRKETNSVQFHTKNKKEVSL</sequence>
<feature type="transmembrane region" description="Helical" evidence="7">
    <location>
        <begin position="112"/>
        <end position="135"/>
    </location>
</feature>
<dbReference type="PANTHER" id="PTHR30614">
    <property type="entry name" value="MEMBRANE COMPONENT OF AMINO ACID ABC TRANSPORTER"/>
    <property type="match status" value="1"/>
</dbReference>
<dbReference type="EMBL" id="AE017194">
    <property type="protein sequence ID" value="AAS39402.1"/>
    <property type="molecule type" value="Genomic_DNA"/>
</dbReference>
<keyword evidence="5 7" id="KW-1133">Transmembrane helix</keyword>
<keyword evidence="4 7" id="KW-0812">Transmembrane</keyword>
<organism evidence="9 10">
    <name type="scientific">Bacillus cereus (strain ATCC 10987 / NRS 248)</name>
    <dbReference type="NCBI Taxonomy" id="222523"/>
    <lineage>
        <taxon>Bacteria</taxon>
        <taxon>Bacillati</taxon>
        <taxon>Bacillota</taxon>
        <taxon>Bacilli</taxon>
        <taxon>Bacillales</taxon>
        <taxon>Bacillaceae</taxon>
        <taxon>Bacillus</taxon>
        <taxon>Bacillus cereus group</taxon>
    </lineage>
</organism>
<feature type="transmembrane region" description="Helical" evidence="7">
    <location>
        <begin position="79"/>
        <end position="100"/>
    </location>
</feature>
<dbReference type="NCBIfam" id="TIGR01726">
    <property type="entry name" value="HEQRo_perm_3TM"/>
    <property type="match status" value="1"/>
</dbReference>
<gene>
    <name evidence="9" type="ordered locus">BCE_0467</name>
</gene>
<evidence type="ECO:0000256" key="4">
    <source>
        <dbReference type="ARBA" id="ARBA00022692"/>
    </source>
</evidence>
<dbReference type="PROSITE" id="PS50928">
    <property type="entry name" value="ABC_TM1"/>
    <property type="match status" value="1"/>
</dbReference>
<keyword evidence="6 7" id="KW-0472">Membrane</keyword>
<dbReference type="InterPro" id="IPR035906">
    <property type="entry name" value="MetI-like_sf"/>
</dbReference>
<dbReference type="GO" id="GO:0006865">
    <property type="term" value="P:amino acid transport"/>
    <property type="evidence" value="ECO:0007669"/>
    <property type="project" value="TreeGrafter"/>
</dbReference>
<feature type="domain" description="ABC transmembrane type-1" evidence="8">
    <location>
        <begin position="76"/>
        <end position="263"/>
    </location>
</feature>
<dbReference type="InterPro" id="IPR043429">
    <property type="entry name" value="ArtM/GltK/GlnP/TcyL/YhdX-like"/>
</dbReference>
<proteinExistence type="inferred from homology"/>
<comment type="subcellular location">
    <subcellularLocation>
        <location evidence="1 7">Cell membrane</location>
        <topology evidence="1 7">Multi-pass membrane protein</topology>
    </subcellularLocation>
</comment>
<evidence type="ECO:0000256" key="5">
    <source>
        <dbReference type="ARBA" id="ARBA00022989"/>
    </source>
</evidence>
<keyword evidence="2 7" id="KW-0813">Transport</keyword>
<comment type="similarity">
    <text evidence="7">Belongs to the binding-protein-dependent transport system permease family.</text>
</comment>
<evidence type="ECO:0000256" key="1">
    <source>
        <dbReference type="ARBA" id="ARBA00004651"/>
    </source>
</evidence>
<evidence type="ECO:0000256" key="3">
    <source>
        <dbReference type="ARBA" id="ARBA00022475"/>
    </source>
</evidence>
<name>Q73E92_BACC1</name>
<dbReference type="GO" id="GO:0022857">
    <property type="term" value="F:transmembrane transporter activity"/>
    <property type="evidence" value="ECO:0007669"/>
    <property type="project" value="InterPro"/>
</dbReference>
<dbReference type="PANTHER" id="PTHR30614:SF46">
    <property type="entry name" value="ABC TRANSPORTER MEMBRANE SPANNING PERMEASE-GLUTAMINE TRANSPORT"/>
    <property type="match status" value="1"/>
</dbReference>
<evidence type="ECO:0000256" key="6">
    <source>
        <dbReference type="ARBA" id="ARBA00023136"/>
    </source>
</evidence>
<dbReference type="GO" id="GO:0043190">
    <property type="term" value="C:ATP-binding cassette (ABC) transporter complex"/>
    <property type="evidence" value="ECO:0007669"/>
    <property type="project" value="InterPro"/>
</dbReference>
<dbReference type="FunFam" id="1.10.3720.10:FF:000087">
    <property type="entry name" value="Amino acid ABC transporter permease"/>
    <property type="match status" value="1"/>
</dbReference>
<accession>Q73E92</accession>
<feature type="transmembrane region" description="Helical" evidence="7">
    <location>
        <begin position="141"/>
        <end position="159"/>
    </location>
</feature>
<dbReference type="HOGENOM" id="CLU_019602_1_1_9"/>
<dbReference type="Proteomes" id="UP000002527">
    <property type="component" value="Chromosome"/>
</dbReference>
<dbReference type="AlphaFoldDB" id="Q73E92"/>
<dbReference type="CDD" id="cd06261">
    <property type="entry name" value="TM_PBP2"/>
    <property type="match status" value="1"/>
</dbReference>
<feature type="transmembrane region" description="Helical" evidence="7">
    <location>
        <begin position="245"/>
        <end position="266"/>
    </location>
</feature>
<evidence type="ECO:0000259" key="8">
    <source>
        <dbReference type="PROSITE" id="PS50928"/>
    </source>
</evidence>
<evidence type="ECO:0000313" key="9">
    <source>
        <dbReference type="EMBL" id="AAS39402.1"/>
    </source>
</evidence>
<dbReference type="Gene3D" id="1.10.3720.10">
    <property type="entry name" value="MetI-like"/>
    <property type="match status" value="1"/>
</dbReference>
<dbReference type="InterPro" id="IPR000515">
    <property type="entry name" value="MetI-like"/>
</dbReference>
<dbReference type="Pfam" id="PF00528">
    <property type="entry name" value="BPD_transp_1"/>
    <property type="match status" value="1"/>
</dbReference>
<protein>
    <submittedName>
        <fullName evidence="9">Amino acid ABC transporter, permease protein</fullName>
    </submittedName>
</protein>